<keyword evidence="9 11" id="KW-0520">NAD</keyword>
<evidence type="ECO:0000259" key="12">
    <source>
        <dbReference type="Pfam" id="PF01467"/>
    </source>
</evidence>
<keyword evidence="7 11" id="KW-0547">Nucleotide-binding</keyword>
<evidence type="ECO:0000256" key="3">
    <source>
        <dbReference type="ARBA" id="ARBA00009014"/>
    </source>
</evidence>
<dbReference type="InterPro" id="IPR005248">
    <property type="entry name" value="NadD/NMNAT"/>
</dbReference>
<comment type="catalytic activity">
    <reaction evidence="10 11">
        <text>nicotinate beta-D-ribonucleotide + ATP + H(+) = deamido-NAD(+) + diphosphate</text>
        <dbReference type="Rhea" id="RHEA:22860"/>
        <dbReference type="ChEBI" id="CHEBI:15378"/>
        <dbReference type="ChEBI" id="CHEBI:30616"/>
        <dbReference type="ChEBI" id="CHEBI:33019"/>
        <dbReference type="ChEBI" id="CHEBI:57502"/>
        <dbReference type="ChEBI" id="CHEBI:58437"/>
        <dbReference type="EC" id="2.7.7.18"/>
    </reaction>
</comment>
<evidence type="ECO:0000256" key="8">
    <source>
        <dbReference type="ARBA" id="ARBA00022840"/>
    </source>
</evidence>
<dbReference type="EMBL" id="VOOR01000008">
    <property type="protein sequence ID" value="TXB66310.1"/>
    <property type="molecule type" value="Genomic_DNA"/>
</dbReference>
<dbReference type="AlphaFoldDB" id="A0A5C6RXI6"/>
<evidence type="ECO:0000313" key="14">
    <source>
        <dbReference type="Proteomes" id="UP000321580"/>
    </source>
</evidence>
<dbReference type="GO" id="GO:0004515">
    <property type="term" value="F:nicotinate-nucleotide adenylyltransferase activity"/>
    <property type="evidence" value="ECO:0007669"/>
    <property type="project" value="UniProtKB-UniRule"/>
</dbReference>
<feature type="domain" description="Cytidyltransferase-like" evidence="12">
    <location>
        <begin position="8"/>
        <end position="166"/>
    </location>
</feature>
<dbReference type="GO" id="GO:0005524">
    <property type="term" value="F:ATP binding"/>
    <property type="evidence" value="ECO:0007669"/>
    <property type="project" value="UniProtKB-KW"/>
</dbReference>
<evidence type="ECO:0000256" key="2">
    <source>
        <dbReference type="ARBA" id="ARBA00005019"/>
    </source>
</evidence>
<dbReference type="NCBIfam" id="NF000840">
    <property type="entry name" value="PRK00071.1-3"/>
    <property type="match status" value="1"/>
</dbReference>
<evidence type="ECO:0000313" key="13">
    <source>
        <dbReference type="EMBL" id="TXB66310.1"/>
    </source>
</evidence>
<keyword evidence="8 11" id="KW-0067">ATP-binding</keyword>
<proteinExistence type="inferred from homology"/>
<dbReference type="RefSeq" id="WP_147166479.1">
    <property type="nucleotide sequence ID" value="NZ_VOOR01000008.1"/>
</dbReference>
<keyword evidence="5 11" id="KW-0808">Transferase</keyword>
<sequence>MPALQTGLFFGSFNPVHIGHLIIANFMATQTPLDEVWMVVSPQNPLKPKKSLARDYDRLHLVQIAIEDNPQLRASDIEFGMPKPSYTVDTLAYLKEKYPSRDFTLIMGGDNLATLHKWKNFEHLLAEHQIFVYQRPEYSLGELSGHPHVHLFEAPMMHISASYIRNCLKHGHSVRYLVPEPVFRYLEKTPLYQ</sequence>
<dbReference type="UniPathway" id="UPA00253">
    <property type="reaction ID" value="UER00332"/>
</dbReference>
<reference evidence="13 14" key="1">
    <citation type="submission" date="2019-08" db="EMBL/GenBank/DDBJ databases">
        <title>Genome of Phaeodactylibacter luteus.</title>
        <authorList>
            <person name="Bowman J.P."/>
        </authorList>
    </citation>
    <scope>NUCLEOTIDE SEQUENCE [LARGE SCALE GENOMIC DNA]</scope>
    <source>
        <strain evidence="13 14">KCTC 42180</strain>
    </source>
</reference>
<dbReference type="PANTHER" id="PTHR39321:SF3">
    <property type="entry name" value="PHOSPHOPANTETHEINE ADENYLYLTRANSFERASE"/>
    <property type="match status" value="1"/>
</dbReference>
<dbReference type="Pfam" id="PF01467">
    <property type="entry name" value="CTP_transf_like"/>
    <property type="match status" value="1"/>
</dbReference>
<keyword evidence="6 11" id="KW-0548">Nucleotidyltransferase</keyword>
<dbReference type="EC" id="2.7.7.18" evidence="11"/>
<evidence type="ECO:0000256" key="5">
    <source>
        <dbReference type="ARBA" id="ARBA00022679"/>
    </source>
</evidence>
<accession>A0A5C6RXI6</accession>
<dbReference type="PANTHER" id="PTHR39321">
    <property type="entry name" value="NICOTINATE-NUCLEOTIDE ADENYLYLTRANSFERASE-RELATED"/>
    <property type="match status" value="1"/>
</dbReference>
<protein>
    <recommendedName>
        <fullName evidence="11">Probable nicotinate-nucleotide adenylyltransferase</fullName>
        <ecNumber evidence="11">2.7.7.18</ecNumber>
    </recommendedName>
    <alternativeName>
        <fullName evidence="11">Deamido-NAD(+) diphosphorylase</fullName>
    </alternativeName>
    <alternativeName>
        <fullName evidence="11">Deamido-NAD(+) pyrophosphorylase</fullName>
    </alternativeName>
    <alternativeName>
        <fullName evidence="11">Nicotinate mononucleotide adenylyltransferase</fullName>
        <shortName evidence="11">NaMN adenylyltransferase</shortName>
    </alternativeName>
</protein>
<comment type="caution">
    <text evidence="13">The sequence shown here is derived from an EMBL/GenBank/DDBJ whole genome shotgun (WGS) entry which is preliminary data.</text>
</comment>
<dbReference type="SUPFAM" id="SSF52374">
    <property type="entry name" value="Nucleotidylyl transferase"/>
    <property type="match status" value="1"/>
</dbReference>
<evidence type="ECO:0000256" key="4">
    <source>
        <dbReference type="ARBA" id="ARBA00022642"/>
    </source>
</evidence>
<dbReference type="HAMAP" id="MF_00244">
    <property type="entry name" value="NaMN_adenylyltr"/>
    <property type="match status" value="1"/>
</dbReference>
<evidence type="ECO:0000256" key="6">
    <source>
        <dbReference type="ARBA" id="ARBA00022695"/>
    </source>
</evidence>
<dbReference type="InterPro" id="IPR014729">
    <property type="entry name" value="Rossmann-like_a/b/a_fold"/>
</dbReference>
<evidence type="ECO:0000256" key="7">
    <source>
        <dbReference type="ARBA" id="ARBA00022741"/>
    </source>
</evidence>
<evidence type="ECO:0000256" key="11">
    <source>
        <dbReference type="HAMAP-Rule" id="MF_00244"/>
    </source>
</evidence>
<organism evidence="13 14">
    <name type="scientific">Phaeodactylibacter luteus</name>
    <dbReference type="NCBI Taxonomy" id="1564516"/>
    <lineage>
        <taxon>Bacteria</taxon>
        <taxon>Pseudomonadati</taxon>
        <taxon>Bacteroidota</taxon>
        <taxon>Saprospiria</taxon>
        <taxon>Saprospirales</taxon>
        <taxon>Haliscomenobacteraceae</taxon>
        <taxon>Phaeodactylibacter</taxon>
    </lineage>
</organism>
<dbReference type="OrthoDB" id="5295945at2"/>
<dbReference type="NCBIfam" id="TIGR00125">
    <property type="entry name" value="cyt_tran_rel"/>
    <property type="match status" value="1"/>
</dbReference>
<evidence type="ECO:0000256" key="1">
    <source>
        <dbReference type="ARBA" id="ARBA00002324"/>
    </source>
</evidence>
<comment type="pathway">
    <text evidence="2 11">Cofactor biosynthesis; NAD(+) biosynthesis; deamido-NAD(+) from nicotinate D-ribonucleotide: step 1/1.</text>
</comment>
<dbReference type="Proteomes" id="UP000321580">
    <property type="component" value="Unassembled WGS sequence"/>
</dbReference>
<evidence type="ECO:0000256" key="10">
    <source>
        <dbReference type="ARBA" id="ARBA00048721"/>
    </source>
</evidence>
<comment type="similarity">
    <text evidence="3 11">Belongs to the NadD family.</text>
</comment>
<comment type="function">
    <text evidence="1 11">Catalyzes the reversible adenylation of nicotinate mononucleotide (NaMN) to nicotinic acid adenine dinucleotide (NaAD).</text>
</comment>
<keyword evidence="14" id="KW-1185">Reference proteome</keyword>
<dbReference type="NCBIfam" id="TIGR00482">
    <property type="entry name" value="nicotinate (nicotinamide) nucleotide adenylyltransferase"/>
    <property type="match status" value="1"/>
</dbReference>
<dbReference type="CDD" id="cd02165">
    <property type="entry name" value="NMNAT"/>
    <property type="match status" value="1"/>
</dbReference>
<dbReference type="GO" id="GO:0009435">
    <property type="term" value="P:NAD+ biosynthetic process"/>
    <property type="evidence" value="ECO:0007669"/>
    <property type="project" value="UniProtKB-UniRule"/>
</dbReference>
<name>A0A5C6RXI6_9BACT</name>
<gene>
    <name evidence="11" type="primary">nadD</name>
    <name evidence="13" type="ORF">FRY97_05720</name>
</gene>
<evidence type="ECO:0000256" key="9">
    <source>
        <dbReference type="ARBA" id="ARBA00023027"/>
    </source>
</evidence>
<dbReference type="Gene3D" id="3.40.50.620">
    <property type="entry name" value="HUPs"/>
    <property type="match status" value="1"/>
</dbReference>
<keyword evidence="4 11" id="KW-0662">Pyridine nucleotide biosynthesis</keyword>
<dbReference type="InterPro" id="IPR004821">
    <property type="entry name" value="Cyt_trans-like"/>
</dbReference>